<dbReference type="AlphaFoldDB" id="M2QFB8"/>
<evidence type="ECO:0000313" key="5">
    <source>
        <dbReference type="EMBL" id="EMD35748.1"/>
    </source>
</evidence>
<dbReference type="PROSITE" id="PS50821">
    <property type="entry name" value="PAZ"/>
    <property type="match status" value="1"/>
</dbReference>
<dbReference type="Gene3D" id="3.40.50.2300">
    <property type="match status" value="1"/>
</dbReference>
<dbReference type="STRING" id="914234.M2QFB8"/>
<evidence type="ECO:0000313" key="6">
    <source>
        <dbReference type="Proteomes" id="UP000016930"/>
    </source>
</evidence>
<evidence type="ECO:0000259" key="4">
    <source>
        <dbReference type="PROSITE" id="PS50822"/>
    </source>
</evidence>
<dbReference type="InterPro" id="IPR003100">
    <property type="entry name" value="PAZ_dom"/>
</dbReference>
<dbReference type="InterPro" id="IPR045246">
    <property type="entry name" value="Piwi_ago-like"/>
</dbReference>
<protein>
    <recommendedName>
        <fullName evidence="7">Piwi domain-containing protein</fullName>
    </recommendedName>
</protein>
<dbReference type="SMART" id="SM00949">
    <property type="entry name" value="PAZ"/>
    <property type="match status" value="1"/>
</dbReference>
<dbReference type="CDD" id="cd02846">
    <property type="entry name" value="PAZ_argonaute_like"/>
    <property type="match status" value="1"/>
</dbReference>
<feature type="compositionally biased region" description="Gly residues" evidence="2">
    <location>
        <begin position="15"/>
        <end position="34"/>
    </location>
</feature>
<gene>
    <name evidence="5" type="ORF">CERSUDRAFT_84845</name>
</gene>
<dbReference type="InterPro" id="IPR036085">
    <property type="entry name" value="PAZ_dom_sf"/>
</dbReference>
<comment type="similarity">
    <text evidence="1">Belongs to the argonaute family.</text>
</comment>
<feature type="domain" description="Piwi" evidence="4">
    <location>
        <begin position="637"/>
        <end position="951"/>
    </location>
</feature>
<name>M2QFB8_CERS8</name>
<dbReference type="Pfam" id="PF08699">
    <property type="entry name" value="ArgoL1"/>
    <property type="match status" value="1"/>
</dbReference>
<evidence type="ECO:0000259" key="3">
    <source>
        <dbReference type="PROSITE" id="PS50821"/>
    </source>
</evidence>
<dbReference type="Gene3D" id="3.30.420.10">
    <property type="entry name" value="Ribonuclease H-like superfamily/Ribonuclease H"/>
    <property type="match status" value="1"/>
</dbReference>
<sequence>MSNRGSERGRPRGRGAPGGGGRGGSRGGSPGGRGSPIARTESSATGYTASDAGSDPGFSGRGRARGGPGFRGQPRGASPGGGPRGGEFDNRGGSRGGGPPRGGPPPVYAPGPARLDSRTTADSDALVQAFSRMNVGDEMPLRPGYGKLGREIVLRANFFALKIVNLPTIYDYDVSIEPKAQARTDRKRRIFDIIEQHPLYVPFVTHVAHDRSQRLVSSKRLPQPFSVEVQYYEEGEDGPRSDALKFTVTITLTGELNMEPVKSYTSGEPASANYNMDPLVSALNLVLAQHASRNGVRVSKNKYFFPSSYERPHPLGIGTEAWKGFFISVRPTAKQLMVNINVCMTAFYTAGNLAARMMEFNNRAGGMPSSFADRLRIATTHLGYRRKRAIFRIMQSNSRTTRFNCEEMNGVVSVEDYFKRKYRINLRYPDLPVVNVGNAQRANYLPPEICEIIDGQAYRGKLDPNETSQMIRVAANPPAANEASIMTQGLPALGLRPGTPGTPLAGFGLDVAQEMAVIPGRVLPPPSITYKTGRPNVKEGSWNILNVKFQSGGNMANWAVMLVQEGRRNEFQGENDPQLVQFLQLFSQKCAASGMSVPQVPPKIFATPRLPRDRNAALETISHALKGNLDNRRKPSFILVLLSGEDNFIYPGIKRMCDVDLGLHTVHMLLHKARGEPRKQDQYFSNVALKVNAKLGGVNHLLDQNSMKWLTEKSTMLVGIDVTHPGPKSRPGTPSIAAVVASVDNNFVQFPASLMLQKPDWNKEAKEVIPPPNLTTMMLERLKLYSQRNNSLPDRIFVYRDGVSEGQYDTVLRFELPQILEAFKKIPRKTPYRPKLTIAICGKRHHVRLYATDDRDKTRNGNTLPGTVVDRGITYVYHNDFYLQAHAGLQGTVKSTHYVIIYDENRYGADVLQQGTHTTSYLYARATKAVSLIPPAYYADLACERARYYLHNLLNLSDNSSGGRGTADREAEKERVYQEAVNSWREGIHKDLKESMFYI</sequence>
<evidence type="ECO:0000256" key="2">
    <source>
        <dbReference type="SAM" id="MobiDB-lite"/>
    </source>
</evidence>
<dbReference type="Pfam" id="PF16486">
    <property type="entry name" value="ArgoN"/>
    <property type="match status" value="1"/>
</dbReference>
<dbReference type="Proteomes" id="UP000016930">
    <property type="component" value="Unassembled WGS sequence"/>
</dbReference>
<keyword evidence="6" id="KW-1185">Reference proteome</keyword>
<dbReference type="OrthoDB" id="10252740at2759"/>
<dbReference type="InterPro" id="IPR036397">
    <property type="entry name" value="RNaseH_sf"/>
</dbReference>
<reference evidence="5 6" key="1">
    <citation type="journal article" date="2012" name="Proc. Natl. Acad. Sci. U.S.A.">
        <title>Comparative genomics of Ceriporiopsis subvermispora and Phanerochaete chrysosporium provide insight into selective ligninolysis.</title>
        <authorList>
            <person name="Fernandez-Fueyo E."/>
            <person name="Ruiz-Duenas F.J."/>
            <person name="Ferreira P."/>
            <person name="Floudas D."/>
            <person name="Hibbett D.S."/>
            <person name="Canessa P."/>
            <person name="Larrondo L.F."/>
            <person name="James T.Y."/>
            <person name="Seelenfreund D."/>
            <person name="Lobos S."/>
            <person name="Polanco R."/>
            <person name="Tello M."/>
            <person name="Honda Y."/>
            <person name="Watanabe T."/>
            <person name="Watanabe T."/>
            <person name="Ryu J.S."/>
            <person name="Kubicek C.P."/>
            <person name="Schmoll M."/>
            <person name="Gaskell J."/>
            <person name="Hammel K.E."/>
            <person name="St John F.J."/>
            <person name="Vanden Wymelenberg A."/>
            <person name="Sabat G."/>
            <person name="Splinter BonDurant S."/>
            <person name="Syed K."/>
            <person name="Yadav J.S."/>
            <person name="Doddapaneni H."/>
            <person name="Subramanian V."/>
            <person name="Lavin J.L."/>
            <person name="Oguiza J.A."/>
            <person name="Perez G."/>
            <person name="Pisabarro A.G."/>
            <person name="Ramirez L."/>
            <person name="Santoyo F."/>
            <person name="Master E."/>
            <person name="Coutinho P.M."/>
            <person name="Henrissat B."/>
            <person name="Lombard V."/>
            <person name="Magnuson J.K."/>
            <person name="Kuees U."/>
            <person name="Hori C."/>
            <person name="Igarashi K."/>
            <person name="Samejima M."/>
            <person name="Held B.W."/>
            <person name="Barry K.W."/>
            <person name="LaButti K.M."/>
            <person name="Lapidus A."/>
            <person name="Lindquist E.A."/>
            <person name="Lucas S.M."/>
            <person name="Riley R."/>
            <person name="Salamov A.A."/>
            <person name="Hoffmeister D."/>
            <person name="Schwenk D."/>
            <person name="Hadar Y."/>
            <person name="Yarden O."/>
            <person name="de Vries R.P."/>
            <person name="Wiebenga A."/>
            <person name="Stenlid J."/>
            <person name="Eastwood D."/>
            <person name="Grigoriev I.V."/>
            <person name="Berka R.M."/>
            <person name="Blanchette R.A."/>
            <person name="Kersten P."/>
            <person name="Martinez A.T."/>
            <person name="Vicuna R."/>
            <person name="Cullen D."/>
        </authorList>
    </citation>
    <scope>NUCLEOTIDE SEQUENCE [LARGE SCALE GENOMIC DNA]</scope>
    <source>
        <strain evidence="5 6">B</strain>
    </source>
</reference>
<dbReference type="InterPro" id="IPR012337">
    <property type="entry name" value="RNaseH-like_sf"/>
</dbReference>
<dbReference type="SMART" id="SM01163">
    <property type="entry name" value="DUF1785"/>
    <property type="match status" value="1"/>
</dbReference>
<dbReference type="PANTHER" id="PTHR22891">
    <property type="entry name" value="EUKARYOTIC TRANSLATION INITIATION FACTOR 2C"/>
    <property type="match status" value="1"/>
</dbReference>
<feature type="domain" description="PAZ" evidence="3">
    <location>
        <begin position="356"/>
        <end position="454"/>
    </location>
</feature>
<dbReference type="InterPro" id="IPR003165">
    <property type="entry name" value="Piwi"/>
</dbReference>
<feature type="compositionally biased region" description="Basic and acidic residues" evidence="2">
    <location>
        <begin position="1"/>
        <end position="10"/>
    </location>
</feature>
<dbReference type="InterPro" id="IPR014811">
    <property type="entry name" value="ArgoL1"/>
</dbReference>
<dbReference type="HOGENOM" id="CLU_004544_4_1_1"/>
<dbReference type="SMART" id="SM00950">
    <property type="entry name" value="Piwi"/>
    <property type="match status" value="1"/>
</dbReference>
<dbReference type="Gene3D" id="2.170.260.10">
    <property type="entry name" value="paz domain"/>
    <property type="match status" value="1"/>
</dbReference>
<dbReference type="CDD" id="cd04657">
    <property type="entry name" value="Piwi_ago-like"/>
    <property type="match status" value="1"/>
</dbReference>
<dbReference type="GO" id="GO:0003723">
    <property type="term" value="F:RNA binding"/>
    <property type="evidence" value="ECO:0007669"/>
    <property type="project" value="InterPro"/>
</dbReference>
<dbReference type="Pfam" id="PF02171">
    <property type="entry name" value="Piwi"/>
    <property type="match status" value="1"/>
</dbReference>
<dbReference type="Pfam" id="PF16488">
    <property type="entry name" value="ArgoL2"/>
    <property type="match status" value="1"/>
</dbReference>
<dbReference type="InterPro" id="IPR032474">
    <property type="entry name" value="Argonaute_N"/>
</dbReference>
<dbReference type="PROSITE" id="PS50822">
    <property type="entry name" value="PIWI"/>
    <property type="match status" value="1"/>
</dbReference>
<proteinExistence type="inferred from homology"/>
<accession>M2QFB8</accession>
<evidence type="ECO:0008006" key="7">
    <source>
        <dbReference type="Google" id="ProtNLM"/>
    </source>
</evidence>
<dbReference type="Pfam" id="PF02170">
    <property type="entry name" value="PAZ"/>
    <property type="match status" value="1"/>
</dbReference>
<dbReference type="InterPro" id="IPR032472">
    <property type="entry name" value="ArgoL2"/>
</dbReference>
<evidence type="ECO:0000256" key="1">
    <source>
        <dbReference type="RuleBase" id="RU361178"/>
    </source>
</evidence>
<dbReference type="SUPFAM" id="SSF53098">
    <property type="entry name" value="Ribonuclease H-like"/>
    <property type="match status" value="1"/>
</dbReference>
<feature type="region of interest" description="Disordered" evidence="2">
    <location>
        <begin position="1"/>
        <end position="118"/>
    </location>
</feature>
<dbReference type="EMBL" id="KB445799">
    <property type="protein sequence ID" value="EMD35748.1"/>
    <property type="molecule type" value="Genomic_DNA"/>
</dbReference>
<dbReference type="SUPFAM" id="SSF101690">
    <property type="entry name" value="PAZ domain"/>
    <property type="match status" value="1"/>
</dbReference>
<organism evidence="5 6">
    <name type="scientific">Ceriporiopsis subvermispora (strain B)</name>
    <name type="common">White-rot fungus</name>
    <name type="synonym">Gelatoporia subvermispora</name>
    <dbReference type="NCBI Taxonomy" id="914234"/>
    <lineage>
        <taxon>Eukaryota</taxon>
        <taxon>Fungi</taxon>
        <taxon>Dikarya</taxon>
        <taxon>Basidiomycota</taxon>
        <taxon>Agaricomycotina</taxon>
        <taxon>Agaricomycetes</taxon>
        <taxon>Polyporales</taxon>
        <taxon>Gelatoporiaceae</taxon>
        <taxon>Gelatoporia</taxon>
    </lineage>
</organism>